<evidence type="ECO:0000256" key="1">
    <source>
        <dbReference type="SAM" id="Phobius"/>
    </source>
</evidence>
<protein>
    <submittedName>
        <fullName evidence="2">Uncharacterized protein</fullName>
    </submittedName>
</protein>
<keyword evidence="1" id="KW-0812">Transmembrane</keyword>
<feature type="transmembrane region" description="Helical" evidence="1">
    <location>
        <begin position="49"/>
        <end position="70"/>
    </location>
</feature>
<evidence type="ECO:0000313" key="2">
    <source>
        <dbReference type="EMBL" id="PWU23759.1"/>
    </source>
</evidence>
<organism evidence="2 3">
    <name type="scientific">Candidatus Cerribacteria bacterium 'Amazon FNV 2010 28 9'</name>
    <dbReference type="NCBI Taxonomy" id="2081795"/>
    <lineage>
        <taxon>Bacteria</taxon>
        <taxon>Candidatus Cerribacteria</taxon>
    </lineage>
</organism>
<sequence>MLLADSSLSTKDLFTNVNNAIFGTGGKALSDKNAVPPDQVTPRGIITSLMPYLFTAAGLILFVMIVWGGFEMLTGATNPKQQEAGRQRITTALVGFLIIFCAYWLARIVELILGVSIVG</sequence>
<name>A0A317JPH0_9BACT</name>
<feature type="transmembrane region" description="Helical" evidence="1">
    <location>
        <begin position="91"/>
        <end position="118"/>
    </location>
</feature>
<dbReference type="Proteomes" id="UP000246104">
    <property type="component" value="Unassembled WGS sequence"/>
</dbReference>
<gene>
    <name evidence="2" type="ORF">C5B42_01890</name>
</gene>
<keyword evidence="1" id="KW-0472">Membrane</keyword>
<accession>A0A317JPH0</accession>
<keyword evidence="1" id="KW-1133">Transmembrane helix</keyword>
<proteinExistence type="predicted"/>
<evidence type="ECO:0000313" key="3">
    <source>
        <dbReference type="Proteomes" id="UP000246104"/>
    </source>
</evidence>
<dbReference type="EMBL" id="PSRQ01000023">
    <property type="protein sequence ID" value="PWU23759.1"/>
    <property type="molecule type" value="Genomic_DNA"/>
</dbReference>
<dbReference type="Pfam" id="PF18895">
    <property type="entry name" value="T4SS_pilin"/>
    <property type="match status" value="1"/>
</dbReference>
<reference evidence="2 3" key="1">
    <citation type="submission" date="2018-02" db="EMBL/GenBank/DDBJ databases">
        <title>Genomic Reconstructions from Amazon Rainforest and Pasture Soil Reveal Novel Insights into the Physiology of Candidate Phyla in Tropical Sites.</title>
        <authorList>
            <person name="Kroeger M.E."/>
            <person name="Delmont T."/>
            <person name="Eren A.M."/>
            <person name="Guo J."/>
            <person name="Meyer K.M."/>
            <person name="Khan K."/>
            <person name="Rodrigues J.L.M."/>
            <person name="Bohannan B.J.M."/>
            <person name="Tringe S."/>
            <person name="Borges C.D."/>
            <person name="Tiedje J."/>
            <person name="Tsai S.M."/>
            <person name="Nusslein K."/>
        </authorList>
    </citation>
    <scope>NUCLEOTIDE SEQUENCE [LARGE SCALE GENOMIC DNA]</scope>
    <source>
        <strain evidence="2">Amazon FNV 2010 28 9</strain>
    </source>
</reference>
<dbReference type="InterPro" id="IPR043993">
    <property type="entry name" value="T4SS_pilin"/>
</dbReference>
<dbReference type="AlphaFoldDB" id="A0A317JPH0"/>
<comment type="caution">
    <text evidence="2">The sequence shown here is derived from an EMBL/GenBank/DDBJ whole genome shotgun (WGS) entry which is preliminary data.</text>
</comment>